<dbReference type="PROSITE" id="PS51915">
    <property type="entry name" value="ZAD"/>
    <property type="match status" value="1"/>
</dbReference>
<evidence type="ECO:0000256" key="1">
    <source>
        <dbReference type="ARBA" id="ARBA00022723"/>
    </source>
</evidence>
<dbReference type="GO" id="GO:0005634">
    <property type="term" value="C:nucleus"/>
    <property type="evidence" value="ECO:0007669"/>
    <property type="project" value="InterPro"/>
</dbReference>
<evidence type="ECO:0000256" key="5">
    <source>
        <dbReference type="PROSITE-ProRule" id="PRU00042"/>
    </source>
</evidence>
<feature type="binding site" evidence="6">
    <location>
        <position position="15"/>
    </location>
    <ligand>
        <name>Zn(2+)</name>
        <dbReference type="ChEBI" id="CHEBI:29105"/>
    </ligand>
</feature>
<dbReference type="InterPro" id="IPR050329">
    <property type="entry name" value="GLI_C2H2-zinc-finger"/>
</dbReference>
<dbReference type="OrthoDB" id="8113227at2759"/>
<evidence type="ECO:0000256" key="3">
    <source>
        <dbReference type="ARBA" id="ARBA00022771"/>
    </source>
</evidence>
<dbReference type="PROSITE" id="PS00028">
    <property type="entry name" value="ZINC_FINGER_C2H2_1"/>
    <property type="match status" value="3"/>
</dbReference>
<dbReference type="Pfam" id="PF00096">
    <property type="entry name" value="zf-C2H2"/>
    <property type="match status" value="3"/>
</dbReference>
<dbReference type="AlphaFoldDB" id="A0A9P0BYI3"/>
<dbReference type="SMART" id="SM00868">
    <property type="entry name" value="zf-AD"/>
    <property type="match status" value="1"/>
</dbReference>
<dbReference type="PROSITE" id="PS50157">
    <property type="entry name" value="ZINC_FINGER_C2H2_2"/>
    <property type="match status" value="3"/>
</dbReference>
<feature type="compositionally biased region" description="Basic and acidic residues" evidence="7">
    <location>
        <begin position="87"/>
        <end position="112"/>
    </location>
</feature>
<feature type="domain" description="C2H2-type" evidence="8">
    <location>
        <begin position="204"/>
        <end position="231"/>
    </location>
</feature>
<dbReference type="Pfam" id="PF07776">
    <property type="entry name" value="zf-AD"/>
    <property type="match status" value="1"/>
</dbReference>
<feature type="binding site" evidence="6">
    <location>
        <position position="18"/>
    </location>
    <ligand>
        <name>Zn(2+)</name>
        <dbReference type="ChEBI" id="CHEBI:29105"/>
    </ligand>
</feature>
<evidence type="ECO:0000256" key="6">
    <source>
        <dbReference type="PROSITE-ProRule" id="PRU01263"/>
    </source>
</evidence>
<sequence length="293" mass="33771">MEAEPHKALNFFELCRLCLHNHGLTDIFELENLVEDIKLCTGVKIRCSDNLPQKICMRCLDVVVKARRLRDQAATNDKHLKSLFGNDGKEKGSDKTEKENNETNTHKDKNQDENDLSDSSFDSDSPRLQIDEGDCNSRSETNKRRPSVTPDNDKKEIKKISVRTDLFDSTVTKTSPTQDIKPVAKKPRVKCKIKKGKGESVTYYECEECGKNFYTWKKFYLHQRSHNRKIICPLDACEKKFATKGDLEKHIRTHTGERPYGCEVCGKRFTQRGSLKNHRDTVHSSDTKQYIIK</sequence>
<evidence type="ECO:0000256" key="7">
    <source>
        <dbReference type="SAM" id="MobiDB-lite"/>
    </source>
</evidence>
<protein>
    <submittedName>
        <fullName evidence="10">Uncharacterized protein</fullName>
    </submittedName>
</protein>
<evidence type="ECO:0000259" key="9">
    <source>
        <dbReference type="PROSITE" id="PS51915"/>
    </source>
</evidence>
<dbReference type="InterPro" id="IPR036236">
    <property type="entry name" value="Znf_C2H2_sf"/>
</dbReference>
<dbReference type="Gene3D" id="3.40.1800.20">
    <property type="match status" value="1"/>
</dbReference>
<reference evidence="10" key="1">
    <citation type="submission" date="2021-12" db="EMBL/GenBank/DDBJ databases">
        <authorList>
            <person name="King R."/>
        </authorList>
    </citation>
    <scope>NUCLEOTIDE SEQUENCE</scope>
</reference>
<feature type="domain" description="C2H2-type" evidence="8">
    <location>
        <begin position="260"/>
        <end position="288"/>
    </location>
</feature>
<feature type="domain" description="C2H2-type" evidence="8">
    <location>
        <begin position="230"/>
        <end position="259"/>
    </location>
</feature>
<dbReference type="InterPro" id="IPR012934">
    <property type="entry name" value="Znf_AD"/>
</dbReference>
<dbReference type="FunFam" id="3.30.160.60:FF:000557">
    <property type="entry name" value="zinc finger and SCAN domain-containing protein 29"/>
    <property type="match status" value="1"/>
</dbReference>
<dbReference type="FunFam" id="3.30.160.60:FF:000072">
    <property type="entry name" value="zinc finger protein 143 isoform X1"/>
    <property type="match status" value="1"/>
</dbReference>
<feature type="binding site" evidence="6">
    <location>
        <position position="59"/>
    </location>
    <ligand>
        <name>Zn(2+)</name>
        <dbReference type="ChEBI" id="CHEBI:29105"/>
    </ligand>
</feature>
<dbReference type="SUPFAM" id="SSF57667">
    <property type="entry name" value="beta-beta-alpha zinc fingers"/>
    <property type="match status" value="2"/>
</dbReference>
<organism evidence="10 11">
    <name type="scientific">Chrysodeixis includens</name>
    <name type="common">Soybean looper</name>
    <name type="synonym">Pseudoplusia includens</name>
    <dbReference type="NCBI Taxonomy" id="689277"/>
    <lineage>
        <taxon>Eukaryota</taxon>
        <taxon>Metazoa</taxon>
        <taxon>Ecdysozoa</taxon>
        <taxon>Arthropoda</taxon>
        <taxon>Hexapoda</taxon>
        <taxon>Insecta</taxon>
        <taxon>Pterygota</taxon>
        <taxon>Neoptera</taxon>
        <taxon>Endopterygota</taxon>
        <taxon>Lepidoptera</taxon>
        <taxon>Glossata</taxon>
        <taxon>Ditrysia</taxon>
        <taxon>Noctuoidea</taxon>
        <taxon>Noctuidae</taxon>
        <taxon>Plusiinae</taxon>
        <taxon>Chrysodeixis</taxon>
    </lineage>
</organism>
<keyword evidence="1 6" id="KW-0479">Metal-binding</keyword>
<gene>
    <name evidence="10" type="ORF">CINC_LOCUS6807</name>
</gene>
<feature type="region of interest" description="Disordered" evidence="7">
    <location>
        <begin position="80"/>
        <end position="157"/>
    </location>
</feature>
<evidence type="ECO:0000259" key="8">
    <source>
        <dbReference type="PROSITE" id="PS50157"/>
    </source>
</evidence>
<dbReference type="InterPro" id="IPR013087">
    <property type="entry name" value="Znf_C2H2_type"/>
</dbReference>
<dbReference type="SUPFAM" id="SSF57716">
    <property type="entry name" value="Glucocorticoid receptor-like (DNA-binding domain)"/>
    <property type="match status" value="1"/>
</dbReference>
<keyword evidence="4 6" id="KW-0862">Zinc</keyword>
<dbReference type="Gene3D" id="3.30.160.60">
    <property type="entry name" value="Classic Zinc Finger"/>
    <property type="match status" value="2"/>
</dbReference>
<dbReference type="PANTHER" id="PTHR19818:SF139">
    <property type="entry name" value="PAIR-RULE PROTEIN ODD-PAIRED"/>
    <property type="match status" value="1"/>
</dbReference>
<dbReference type="PANTHER" id="PTHR19818">
    <property type="entry name" value="ZINC FINGER PROTEIN ZIC AND GLI"/>
    <property type="match status" value="1"/>
</dbReference>
<keyword evidence="3 5" id="KW-0863">Zinc-finger</keyword>
<dbReference type="GO" id="GO:0000978">
    <property type="term" value="F:RNA polymerase II cis-regulatory region sequence-specific DNA binding"/>
    <property type="evidence" value="ECO:0007669"/>
    <property type="project" value="TreeGrafter"/>
</dbReference>
<proteinExistence type="predicted"/>
<dbReference type="GO" id="GO:0008270">
    <property type="term" value="F:zinc ion binding"/>
    <property type="evidence" value="ECO:0007669"/>
    <property type="project" value="UniProtKB-UniRule"/>
</dbReference>
<evidence type="ECO:0000256" key="2">
    <source>
        <dbReference type="ARBA" id="ARBA00022737"/>
    </source>
</evidence>
<keyword evidence="2" id="KW-0677">Repeat</keyword>
<evidence type="ECO:0000256" key="4">
    <source>
        <dbReference type="ARBA" id="ARBA00022833"/>
    </source>
</evidence>
<accession>A0A9P0BYI3</accession>
<dbReference type="SMART" id="SM00355">
    <property type="entry name" value="ZnF_C2H2"/>
    <property type="match status" value="3"/>
</dbReference>
<feature type="binding site" evidence="6">
    <location>
        <position position="56"/>
    </location>
    <ligand>
        <name>Zn(2+)</name>
        <dbReference type="ChEBI" id="CHEBI:29105"/>
    </ligand>
</feature>
<feature type="domain" description="ZAD" evidence="9">
    <location>
        <begin position="13"/>
        <end position="83"/>
    </location>
</feature>
<keyword evidence="11" id="KW-1185">Reference proteome</keyword>
<dbReference type="Proteomes" id="UP001154114">
    <property type="component" value="Chromosome 21"/>
</dbReference>
<dbReference type="EMBL" id="LR824024">
    <property type="protein sequence ID" value="CAH0595434.1"/>
    <property type="molecule type" value="Genomic_DNA"/>
</dbReference>
<evidence type="ECO:0000313" key="10">
    <source>
        <dbReference type="EMBL" id="CAH0595434.1"/>
    </source>
</evidence>
<dbReference type="GO" id="GO:0045944">
    <property type="term" value="P:positive regulation of transcription by RNA polymerase II"/>
    <property type="evidence" value="ECO:0007669"/>
    <property type="project" value="UniProtKB-ARBA"/>
</dbReference>
<evidence type="ECO:0000313" key="11">
    <source>
        <dbReference type="Proteomes" id="UP001154114"/>
    </source>
</evidence>
<dbReference type="GO" id="GO:0000981">
    <property type="term" value="F:DNA-binding transcription factor activity, RNA polymerase II-specific"/>
    <property type="evidence" value="ECO:0007669"/>
    <property type="project" value="TreeGrafter"/>
</dbReference>
<name>A0A9P0BYI3_CHRIL</name>